<accession>A0A0D0ABF0</accession>
<reference evidence="3" key="2">
    <citation type="submission" date="2015-01" db="EMBL/GenBank/DDBJ databases">
        <title>Evolutionary Origins and Diversification of the Mycorrhizal Mutualists.</title>
        <authorList>
            <consortium name="DOE Joint Genome Institute"/>
            <consortium name="Mycorrhizal Genomics Consortium"/>
            <person name="Kohler A."/>
            <person name="Kuo A."/>
            <person name="Nagy L.G."/>
            <person name="Floudas D."/>
            <person name="Copeland A."/>
            <person name="Barry K.W."/>
            <person name="Cichocki N."/>
            <person name="Veneault-Fourrey C."/>
            <person name="LaButti K."/>
            <person name="Lindquist E.A."/>
            <person name="Lipzen A."/>
            <person name="Lundell T."/>
            <person name="Morin E."/>
            <person name="Murat C."/>
            <person name="Riley R."/>
            <person name="Ohm R."/>
            <person name="Sun H."/>
            <person name="Tunlid A."/>
            <person name="Henrissat B."/>
            <person name="Grigoriev I.V."/>
            <person name="Hibbett D.S."/>
            <person name="Martin F."/>
        </authorList>
    </citation>
    <scope>NUCLEOTIDE SEQUENCE [LARGE SCALE GENOMIC DNA]</scope>
    <source>
        <strain evidence="3">UH-Slu-Lm8-n1</strain>
    </source>
</reference>
<dbReference type="InterPro" id="IPR002156">
    <property type="entry name" value="RNaseH_domain"/>
</dbReference>
<dbReference type="Proteomes" id="UP000054485">
    <property type="component" value="Unassembled WGS sequence"/>
</dbReference>
<organism evidence="2 3">
    <name type="scientific">Suillus luteus UH-Slu-Lm8-n1</name>
    <dbReference type="NCBI Taxonomy" id="930992"/>
    <lineage>
        <taxon>Eukaryota</taxon>
        <taxon>Fungi</taxon>
        <taxon>Dikarya</taxon>
        <taxon>Basidiomycota</taxon>
        <taxon>Agaricomycotina</taxon>
        <taxon>Agaricomycetes</taxon>
        <taxon>Agaricomycetidae</taxon>
        <taxon>Boletales</taxon>
        <taxon>Suillineae</taxon>
        <taxon>Suillaceae</taxon>
        <taxon>Suillus</taxon>
    </lineage>
</organism>
<dbReference type="InParanoid" id="A0A0D0ABF0"/>
<feature type="non-terminal residue" evidence="2">
    <location>
        <position position="1"/>
    </location>
</feature>
<dbReference type="InterPro" id="IPR012337">
    <property type="entry name" value="RNaseH-like_sf"/>
</dbReference>
<dbReference type="SUPFAM" id="SSF53098">
    <property type="entry name" value="Ribonuclease H-like"/>
    <property type="match status" value="1"/>
</dbReference>
<dbReference type="GO" id="GO:0004523">
    <property type="term" value="F:RNA-DNA hybrid ribonuclease activity"/>
    <property type="evidence" value="ECO:0007669"/>
    <property type="project" value="InterPro"/>
</dbReference>
<dbReference type="AlphaFoldDB" id="A0A0D0ABF0"/>
<dbReference type="Gene3D" id="3.30.420.10">
    <property type="entry name" value="Ribonuclease H-like superfamily/Ribonuclease H"/>
    <property type="match status" value="1"/>
</dbReference>
<dbReference type="STRING" id="930992.A0A0D0ABF0"/>
<dbReference type="EMBL" id="KN835627">
    <property type="protein sequence ID" value="KIK35404.1"/>
    <property type="molecule type" value="Genomic_DNA"/>
</dbReference>
<evidence type="ECO:0000259" key="1">
    <source>
        <dbReference type="PROSITE" id="PS50879"/>
    </source>
</evidence>
<dbReference type="CDD" id="cd09276">
    <property type="entry name" value="Rnase_HI_RT_non_LTR"/>
    <property type="match status" value="1"/>
</dbReference>
<sequence>TVYEAELAGMILAIQILREEGGGRGDAMALGVDNQAAILTTTSFQSRPGHYLADIFHDDLRNLLPHEDGRKLIVRWTPGHEGIPGNEAADEEAKKA</sequence>
<evidence type="ECO:0000313" key="2">
    <source>
        <dbReference type="EMBL" id="KIK35404.1"/>
    </source>
</evidence>
<feature type="domain" description="RNase H type-1" evidence="1">
    <location>
        <begin position="1"/>
        <end position="96"/>
    </location>
</feature>
<dbReference type="HOGENOM" id="CLU_000680_30_6_1"/>
<dbReference type="OrthoDB" id="3265969at2759"/>
<evidence type="ECO:0000313" key="3">
    <source>
        <dbReference type="Proteomes" id="UP000054485"/>
    </source>
</evidence>
<reference evidence="2 3" key="1">
    <citation type="submission" date="2014-04" db="EMBL/GenBank/DDBJ databases">
        <authorList>
            <consortium name="DOE Joint Genome Institute"/>
            <person name="Kuo A."/>
            <person name="Ruytinx J."/>
            <person name="Rineau F."/>
            <person name="Colpaert J."/>
            <person name="Kohler A."/>
            <person name="Nagy L.G."/>
            <person name="Floudas D."/>
            <person name="Copeland A."/>
            <person name="Barry K.W."/>
            <person name="Cichocki N."/>
            <person name="Veneault-Fourrey C."/>
            <person name="LaButti K."/>
            <person name="Lindquist E.A."/>
            <person name="Lipzen A."/>
            <person name="Lundell T."/>
            <person name="Morin E."/>
            <person name="Murat C."/>
            <person name="Sun H."/>
            <person name="Tunlid A."/>
            <person name="Henrissat B."/>
            <person name="Grigoriev I.V."/>
            <person name="Hibbett D.S."/>
            <person name="Martin F."/>
            <person name="Nordberg H.P."/>
            <person name="Cantor M.N."/>
            <person name="Hua S.X."/>
        </authorList>
    </citation>
    <scope>NUCLEOTIDE SEQUENCE [LARGE SCALE GENOMIC DNA]</scope>
    <source>
        <strain evidence="2 3">UH-Slu-Lm8-n1</strain>
    </source>
</reference>
<protein>
    <recommendedName>
        <fullName evidence="1">RNase H type-1 domain-containing protein</fullName>
    </recommendedName>
</protein>
<dbReference type="InterPro" id="IPR036397">
    <property type="entry name" value="RNaseH_sf"/>
</dbReference>
<keyword evidence="3" id="KW-1185">Reference proteome</keyword>
<name>A0A0D0ABF0_9AGAM</name>
<dbReference type="PROSITE" id="PS50879">
    <property type="entry name" value="RNASE_H_1"/>
    <property type="match status" value="1"/>
</dbReference>
<feature type="non-terminal residue" evidence="2">
    <location>
        <position position="96"/>
    </location>
</feature>
<dbReference type="GO" id="GO:0003676">
    <property type="term" value="F:nucleic acid binding"/>
    <property type="evidence" value="ECO:0007669"/>
    <property type="project" value="InterPro"/>
</dbReference>
<proteinExistence type="predicted"/>
<gene>
    <name evidence="2" type="ORF">CY34DRAFT_43728</name>
</gene>